<dbReference type="PROSITE" id="PS51257">
    <property type="entry name" value="PROKAR_LIPOPROTEIN"/>
    <property type="match status" value="1"/>
</dbReference>
<evidence type="ECO:0000313" key="4">
    <source>
        <dbReference type="Proteomes" id="UP000693970"/>
    </source>
</evidence>
<proteinExistence type="inferred from homology"/>
<dbReference type="GO" id="GO:0016491">
    <property type="term" value="F:oxidoreductase activity"/>
    <property type="evidence" value="ECO:0007669"/>
    <property type="project" value="UniProtKB-KW"/>
</dbReference>
<keyword evidence="2" id="KW-0560">Oxidoreductase</keyword>
<dbReference type="OrthoDB" id="191139at2759"/>
<organism evidence="3 4">
    <name type="scientific">Nitzschia inconspicua</name>
    <dbReference type="NCBI Taxonomy" id="303405"/>
    <lineage>
        <taxon>Eukaryota</taxon>
        <taxon>Sar</taxon>
        <taxon>Stramenopiles</taxon>
        <taxon>Ochrophyta</taxon>
        <taxon>Bacillariophyta</taxon>
        <taxon>Bacillariophyceae</taxon>
        <taxon>Bacillariophycidae</taxon>
        <taxon>Bacillariales</taxon>
        <taxon>Bacillariaceae</taxon>
        <taxon>Nitzschia</taxon>
    </lineage>
</organism>
<dbReference type="Proteomes" id="UP000693970">
    <property type="component" value="Unassembled WGS sequence"/>
</dbReference>
<dbReference type="PANTHER" id="PTHR24320">
    <property type="entry name" value="RETINOL DEHYDROGENASE"/>
    <property type="match status" value="1"/>
</dbReference>
<accession>A0A9K3L5C0</accession>
<reference evidence="3" key="1">
    <citation type="journal article" date="2021" name="Sci. Rep.">
        <title>Diploid genomic architecture of Nitzschia inconspicua, an elite biomass production diatom.</title>
        <authorList>
            <person name="Oliver A."/>
            <person name="Podell S."/>
            <person name="Pinowska A."/>
            <person name="Traller J.C."/>
            <person name="Smith S.R."/>
            <person name="McClure R."/>
            <person name="Beliaev A."/>
            <person name="Bohutskyi P."/>
            <person name="Hill E.A."/>
            <person name="Rabines A."/>
            <person name="Zheng H."/>
            <person name="Allen L.Z."/>
            <person name="Kuo A."/>
            <person name="Grigoriev I.V."/>
            <person name="Allen A.E."/>
            <person name="Hazlebeck D."/>
            <person name="Allen E.E."/>
        </authorList>
    </citation>
    <scope>NUCLEOTIDE SEQUENCE</scope>
    <source>
        <strain evidence="3">Hildebrandi</strain>
    </source>
</reference>
<evidence type="ECO:0000256" key="1">
    <source>
        <dbReference type="ARBA" id="ARBA00006484"/>
    </source>
</evidence>
<comment type="similarity">
    <text evidence="1">Belongs to the short-chain dehydrogenases/reductases (SDR) family.</text>
</comment>
<reference evidence="3" key="2">
    <citation type="submission" date="2021-04" db="EMBL/GenBank/DDBJ databases">
        <authorList>
            <person name="Podell S."/>
        </authorList>
    </citation>
    <scope>NUCLEOTIDE SEQUENCE</scope>
    <source>
        <strain evidence="3">Hildebrandi</strain>
    </source>
</reference>
<dbReference type="EMBL" id="JAGRRH010000015">
    <property type="protein sequence ID" value="KAG7355787.1"/>
    <property type="molecule type" value="Genomic_DNA"/>
</dbReference>
<dbReference type="PANTHER" id="PTHR24320:SF152">
    <property type="entry name" value="SHORT-CHAIN DEHYDROGENASE_REDUCTASE FAMILY PROTEIN"/>
    <property type="match status" value="1"/>
</dbReference>
<evidence type="ECO:0000256" key="2">
    <source>
        <dbReference type="ARBA" id="ARBA00023002"/>
    </source>
</evidence>
<dbReference type="Pfam" id="PF00106">
    <property type="entry name" value="adh_short"/>
    <property type="match status" value="1"/>
</dbReference>
<evidence type="ECO:0000313" key="3">
    <source>
        <dbReference type="EMBL" id="KAG7355787.1"/>
    </source>
</evidence>
<gene>
    <name evidence="3" type="ORF">IV203_000473</name>
</gene>
<dbReference type="AlphaFoldDB" id="A0A9K3L5C0"/>
<name>A0A9K3L5C0_9STRA</name>
<comment type="caution">
    <text evidence="3">The sequence shown here is derived from an EMBL/GenBank/DDBJ whole genome shotgun (WGS) entry which is preliminary data.</text>
</comment>
<keyword evidence="4" id="KW-1185">Reference proteome</keyword>
<dbReference type="InterPro" id="IPR002347">
    <property type="entry name" value="SDR_fam"/>
</dbReference>
<protein>
    <submittedName>
        <fullName evidence="3">Short-chain dehydrogenase/reductase SDR</fullName>
    </submittedName>
</protein>
<sequence length="347" mass="38318">MLERSRSDKSPLTFVVTGCNSGIGLQACKLIHSLSPKSRIFMVARNQEKADQAVKDVSDFVTTVPFCEKSLVPVVCDHSKLRSVRQFCADLKRHLQKESRVVGHRVGIDVLCLNAAIFLGDDSEPQYTEDNLELTIQTNHFAPFLLANELLEWINPGARVVVTTSGLHAVPGTSFGNFQGVLEQESGKPRTGFEMLDGAPYHHKQCYALSKLCNVAFCMELNRRLQERGAKAVCFTPGLIPTSGLFRHQKLWHETCLKKQVAGIVETEEWGGILLAWMATSDEAVEVGGLYWRAPFGISNRGGKIPDDLYPAPVNEEANDLSNQQKLWEISKFLTGASCPTISSIVG</sequence>